<evidence type="ECO:0000256" key="1">
    <source>
        <dbReference type="ARBA" id="ARBA00010768"/>
    </source>
</evidence>
<feature type="domain" description="Inositol polyphosphate-related phosphatase" evidence="3">
    <location>
        <begin position="458"/>
        <end position="846"/>
    </location>
</feature>
<keyword evidence="5" id="KW-1185">Reference proteome</keyword>
<dbReference type="PANTHER" id="PTHR45666">
    <property type="entry name" value="TYPE IV INOSITOL POLYPHOSPHATE 5-PHOSPHATASE 9"/>
    <property type="match status" value="1"/>
</dbReference>
<accession>A0AAQ3XE25</accession>
<organism evidence="4 5">
    <name type="scientific">Paspalum notatum var. saurae</name>
    <dbReference type="NCBI Taxonomy" id="547442"/>
    <lineage>
        <taxon>Eukaryota</taxon>
        <taxon>Viridiplantae</taxon>
        <taxon>Streptophyta</taxon>
        <taxon>Embryophyta</taxon>
        <taxon>Tracheophyta</taxon>
        <taxon>Spermatophyta</taxon>
        <taxon>Magnoliopsida</taxon>
        <taxon>Liliopsida</taxon>
        <taxon>Poales</taxon>
        <taxon>Poaceae</taxon>
        <taxon>PACMAD clade</taxon>
        <taxon>Panicoideae</taxon>
        <taxon>Andropogonodae</taxon>
        <taxon>Paspaleae</taxon>
        <taxon>Paspalinae</taxon>
        <taxon>Paspalum</taxon>
    </lineage>
</organism>
<dbReference type="EMBL" id="CP144753">
    <property type="protein sequence ID" value="WVZ92892.1"/>
    <property type="molecule type" value="Genomic_DNA"/>
</dbReference>
<dbReference type="AlphaFoldDB" id="A0AAQ3XE25"/>
<dbReference type="GO" id="GO:0034485">
    <property type="term" value="F:phosphatidylinositol-3,4,5-trisphosphate 5-phosphatase activity"/>
    <property type="evidence" value="ECO:0007669"/>
    <property type="project" value="TreeGrafter"/>
</dbReference>
<feature type="domain" description="Inositol polyphosphate-related phosphatase" evidence="3">
    <location>
        <begin position="51"/>
        <end position="420"/>
    </location>
</feature>
<name>A0AAQ3XE25_PASNO</name>
<dbReference type="SMART" id="SM00128">
    <property type="entry name" value="IPPc"/>
    <property type="match status" value="2"/>
</dbReference>
<dbReference type="Pfam" id="PF22669">
    <property type="entry name" value="Exo_endo_phos2"/>
    <property type="match status" value="2"/>
</dbReference>
<evidence type="ECO:0000256" key="2">
    <source>
        <dbReference type="ARBA" id="ARBA00022801"/>
    </source>
</evidence>
<evidence type="ECO:0000259" key="3">
    <source>
        <dbReference type="SMART" id="SM00128"/>
    </source>
</evidence>
<sequence length="850" mass="94277">MGKSPKLAQVSTLPTVPASAPKLLRHCLNSESASLEKRTLLLQDEGQSEGIKCKVFAGTWNVGGAAPPDDLDLTDWLDLDTKAGSLCDIYVLGFQEIVPLNVRNVLGPKKRSAAMKWRSLIGDALNNRGRRQQGDQECMEDRQWRQDHQGGDLFGCVVSKQMVGIFVSVWARSGLRRHVRHPGVSCVGAGVLGLLGNKGAVTVRFVLQATGFCFVCCHLASGSGRGDALRRNADAGNILSRTRFHGRCRAAAASPAPAPELPRKILDHDSHYCNRSRARSRSRVVLLGDLNYRVAMDDAEARVLVAAGKWGMLLENDELLFELYTRGRRFDGWREGLVIFAPTYKYHRGSDQLCWRPDAAAATGRCRHHKQHRTPAWCDRVLWRGKGMSQTLYESCGGYRLSDHRPVRAVFHAVCDDVVDGQGSSCCIMGENESSRLAKVSALPFPSLFLSPEQSETVSYRVFAGTWNVGGVAPPDGLDLEDWLDTKASSYDIYVLGFQEMVPLNARNVLGPKQRSAAMRWQLLIGDALNHRRSHEEDTFRCAMSKQMVGIFVSVWTRSSLRRHLRCPGVSSVGAGVLGRLGNKVSRRRRRNKTRPQPQAWHDGVHMQGAVSVRFLLHGTSFCFVCCHLASGGDARRRNADAADILWRTSFLDSGGAAAALPKKILDHDRVVLLGDLNYRVAMDDAGEARQLVRARKWGMLLEHDELLLELATGRQFDGWSEGRVTFAPTYKYHRNSDEFYWRADGGGGAPGVKKQHRAPAWSDSSDPQTSMTRSCLYHVVLVPDRIDLAVTADDGVGAAIVCRCDRILWRGKGMRQVRYERCGGYRLSDHRPVRAVFHAVCEREEGVGG</sequence>
<reference evidence="4 5" key="1">
    <citation type="submission" date="2024-02" db="EMBL/GenBank/DDBJ databases">
        <title>High-quality chromosome-scale genome assembly of Pensacola bahiagrass (Paspalum notatum Flugge var. saurae).</title>
        <authorList>
            <person name="Vega J.M."/>
            <person name="Podio M."/>
            <person name="Orjuela J."/>
            <person name="Siena L.A."/>
            <person name="Pessino S.C."/>
            <person name="Combes M.C."/>
            <person name="Mariac C."/>
            <person name="Albertini E."/>
            <person name="Pupilli F."/>
            <person name="Ortiz J.P.A."/>
            <person name="Leblanc O."/>
        </authorList>
    </citation>
    <scope>NUCLEOTIDE SEQUENCE [LARGE SCALE GENOMIC DNA]</scope>
    <source>
        <strain evidence="4">R1</strain>
        <tissue evidence="4">Leaf</tissue>
    </source>
</reference>
<protein>
    <recommendedName>
        <fullName evidence="3">Inositol polyphosphate-related phosphatase domain-containing protein</fullName>
    </recommendedName>
</protein>
<dbReference type="Gene3D" id="3.60.10.10">
    <property type="entry name" value="Endonuclease/exonuclease/phosphatase"/>
    <property type="match status" value="2"/>
</dbReference>
<dbReference type="InterPro" id="IPR036691">
    <property type="entry name" value="Endo/exonu/phosph_ase_sf"/>
</dbReference>
<evidence type="ECO:0000313" key="5">
    <source>
        <dbReference type="Proteomes" id="UP001341281"/>
    </source>
</evidence>
<dbReference type="InterPro" id="IPR000300">
    <property type="entry name" value="IPPc"/>
</dbReference>
<dbReference type="GO" id="GO:0004445">
    <property type="term" value="F:inositol-polyphosphate 5-phosphatase activity"/>
    <property type="evidence" value="ECO:0007669"/>
    <property type="project" value="InterPro"/>
</dbReference>
<dbReference type="PANTHER" id="PTHR45666:SF11">
    <property type="entry name" value="OS08G0425500 PROTEIN"/>
    <property type="match status" value="1"/>
</dbReference>
<dbReference type="GO" id="GO:0004439">
    <property type="term" value="F:phosphatidylinositol-4,5-bisphosphate 5-phosphatase activity"/>
    <property type="evidence" value="ECO:0007669"/>
    <property type="project" value="TreeGrafter"/>
</dbReference>
<evidence type="ECO:0000313" key="4">
    <source>
        <dbReference type="EMBL" id="WVZ92892.1"/>
    </source>
</evidence>
<comment type="similarity">
    <text evidence="1">Belongs to the inositol polyphosphate 5-phosphatase family.</text>
</comment>
<dbReference type="Proteomes" id="UP001341281">
    <property type="component" value="Chromosome 09"/>
</dbReference>
<proteinExistence type="inferred from homology"/>
<dbReference type="InterPro" id="IPR045849">
    <property type="entry name" value="IP5P_plant"/>
</dbReference>
<gene>
    <name evidence="4" type="ORF">U9M48_038926</name>
</gene>
<dbReference type="SUPFAM" id="SSF56219">
    <property type="entry name" value="DNase I-like"/>
    <property type="match status" value="2"/>
</dbReference>
<dbReference type="GO" id="GO:0046856">
    <property type="term" value="P:phosphatidylinositol dephosphorylation"/>
    <property type="evidence" value="ECO:0007669"/>
    <property type="project" value="InterPro"/>
</dbReference>
<keyword evidence="2" id="KW-0378">Hydrolase</keyword>